<evidence type="ECO:0000313" key="2">
    <source>
        <dbReference type="EMBL" id="NDL61149.1"/>
    </source>
</evidence>
<dbReference type="InterPro" id="IPR012337">
    <property type="entry name" value="RNaseH-like_sf"/>
</dbReference>
<sequence>PTRKKAQKDIANYIEVFYNRKRIHSGIDYKTPQEVRNEYLNRQLAA</sequence>
<name>A0A7K3MCU4_9ACTN</name>
<accession>A0A7K3MCU4</accession>
<feature type="domain" description="Integrase catalytic" evidence="1">
    <location>
        <begin position="2"/>
        <end position="40"/>
    </location>
</feature>
<dbReference type="SUPFAM" id="SSF53098">
    <property type="entry name" value="Ribonuclease H-like"/>
    <property type="match status" value="1"/>
</dbReference>
<dbReference type="InterPro" id="IPR001584">
    <property type="entry name" value="Integrase_cat-core"/>
</dbReference>
<keyword evidence="3" id="KW-1185">Reference proteome</keyword>
<evidence type="ECO:0000313" key="3">
    <source>
        <dbReference type="Proteomes" id="UP000460435"/>
    </source>
</evidence>
<feature type="non-terminal residue" evidence="2">
    <location>
        <position position="1"/>
    </location>
</feature>
<dbReference type="Pfam" id="PF13333">
    <property type="entry name" value="rve_2"/>
    <property type="match status" value="1"/>
</dbReference>
<proteinExistence type="predicted"/>
<dbReference type="AlphaFoldDB" id="A0A7K3MCU4"/>
<gene>
    <name evidence="2" type="ORF">F7O44_29200</name>
</gene>
<dbReference type="Proteomes" id="UP000460435">
    <property type="component" value="Unassembled WGS sequence"/>
</dbReference>
<reference evidence="2 3" key="1">
    <citation type="submission" date="2019-11" db="EMBL/GenBank/DDBJ databases">
        <authorList>
            <person name="Li X.-J."/>
            <person name="Feng X.-M."/>
        </authorList>
    </citation>
    <scope>NUCLEOTIDE SEQUENCE [LARGE SCALE GENOMIC DNA]</scope>
    <source>
        <strain evidence="2 3">XMNu-373</strain>
    </source>
</reference>
<comment type="caution">
    <text evidence="2">The sequence shown here is derived from an EMBL/GenBank/DDBJ whole genome shotgun (WGS) entry which is preliminary data.</text>
</comment>
<organism evidence="2 3">
    <name type="scientific">Phytoactinopolyspora mesophila</name>
    <dbReference type="NCBI Taxonomy" id="2650750"/>
    <lineage>
        <taxon>Bacteria</taxon>
        <taxon>Bacillati</taxon>
        <taxon>Actinomycetota</taxon>
        <taxon>Actinomycetes</taxon>
        <taxon>Jiangellales</taxon>
        <taxon>Jiangellaceae</taxon>
        <taxon>Phytoactinopolyspora</taxon>
    </lineage>
</organism>
<dbReference type="EMBL" id="WLZY01000023">
    <property type="protein sequence ID" value="NDL61149.1"/>
    <property type="molecule type" value="Genomic_DNA"/>
</dbReference>
<protein>
    <submittedName>
        <fullName evidence="2">IS3 family transposase</fullName>
    </submittedName>
</protein>
<dbReference type="GO" id="GO:0015074">
    <property type="term" value="P:DNA integration"/>
    <property type="evidence" value="ECO:0007669"/>
    <property type="project" value="InterPro"/>
</dbReference>
<evidence type="ECO:0000259" key="1">
    <source>
        <dbReference type="Pfam" id="PF13333"/>
    </source>
</evidence>